<evidence type="ECO:0000256" key="3">
    <source>
        <dbReference type="ARBA" id="ARBA00023136"/>
    </source>
</evidence>
<evidence type="ECO:0000313" key="6">
    <source>
        <dbReference type="EMBL" id="HDP78987.1"/>
    </source>
</evidence>
<dbReference type="InterPro" id="IPR006059">
    <property type="entry name" value="SBP"/>
</dbReference>
<reference evidence="6" key="1">
    <citation type="journal article" date="2020" name="mSystems">
        <title>Genome- and Community-Level Interaction Insights into Carbon Utilization and Element Cycling Functions of Hydrothermarchaeota in Hydrothermal Sediment.</title>
        <authorList>
            <person name="Zhou Z."/>
            <person name="Liu Y."/>
            <person name="Xu W."/>
            <person name="Pan J."/>
            <person name="Luo Z.H."/>
            <person name="Li M."/>
        </authorList>
    </citation>
    <scope>NUCLEOTIDE SEQUENCE [LARGE SCALE GENOMIC DNA]</scope>
    <source>
        <strain evidence="6">SpSt-1179</strain>
    </source>
</reference>
<keyword evidence="4" id="KW-0564">Palmitate</keyword>
<dbReference type="InterPro" id="IPR050490">
    <property type="entry name" value="Bact_solute-bd_prot1"/>
</dbReference>
<accession>A0A7C1H9F2</accession>
<dbReference type="Pfam" id="PF01547">
    <property type="entry name" value="SBP_bac_1"/>
    <property type="match status" value="1"/>
</dbReference>
<evidence type="ECO:0000256" key="4">
    <source>
        <dbReference type="ARBA" id="ARBA00023139"/>
    </source>
</evidence>
<evidence type="ECO:0000256" key="1">
    <source>
        <dbReference type="ARBA" id="ARBA00022475"/>
    </source>
</evidence>
<dbReference type="EMBL" id="DSBT01000391">
    <property type="protein sequence ID" value="HDP78987.1"/>
    <property type="molecule type" value="Genomic_DNA"/>
</dbReference>
<evidence type="ECO:0000256" key="5">
    <source>
        <dbReference type="ARBA" id="ARBA00023288"/>
    </source>
</evidence>
<dbReference type="PANTHER" id="PTHR43649:SF33">
    <property type="entry name" value="POLYGALACTURONAN_RHAMNOGALACTURONAN-BINDING PROTEIN YTCQ"/>
    <property type="match status" value="1"/>
</dbReference>
<dbReference type="Gene3D" id="3.40.190.10">
    <property type="entry name" value="Periplasmic binding protein-like II"/>
    <property type="match status" value="1"/>
</dbReference>
<sequence length="411" mass="46467">MKRFLVVLVVASMVLTTSLLGVTTIKFMNFSSADANAKYLEEMKEIFEEQNPDINVEIETVGFGDYFTKLMTVVAGGNAPDAFELNYENFYTYAKKDVLLDLNSLLTSSGFDTSVLNERALYAFSDNGVQYGLPFSFSNVVLIYNKDLFDRAGAEHPREDWTWADELEAAKKIRALDAMTFGIYQPVQFWEFYKMVQQNGGSILNEDKTAFTLNSPQNIETLQYMVDRIIESNVMPNDAQMAGMGDWDLFEVERIGMIVTGTWAFSTFKESCDFNWDIAVEPGNTSKATHFFANGLAISKDSKKVDAAFKWISFLSGDIDVAKIRIEAGWELPPVTYPEIIELYKQTTPPESKEVVFKSLDFLVTPPVIEQFNEMADIVNRHLEAARYGEKTPEQALNDAQAELERSIKLN</sequence>
<keyword evidence="1" id="KW-1003">Cell membrane</keyword>
<keyword evidence="5" id="KW-0449">Lipoprotein</keyword>
<dbReference type="Proteomes" id="UP000886198">
    <property type="component" value="Unassembled WGS sequence"/>
</dbReference>
<proteinExistence type="predicted"/>
<dbReference type="AlphaFoldDB" id="A0A7C1H9F2"/>
<keyword evidence="3" id="KW-0472">Membrane</keyword>
<comment type="caution">
    <text evidence="6">The sequence shown here is derived from an EMBL/GenBank/DDBJ whole genome shotgun (WGS) entry which is preliminary data.</text>
</comment>
<protein>
    <submittedName>
        <fullName evidence="6">Sugar ABC transporter substrate-binding protein</fullName>
    </submittedName>
</protein>
<dbReference type="PANTHER" id="PTHR43649">
    <property type="entry name" value="ARABINOSE-BINDING PROTEIN-RELATED"/>
    <property type="match status" value="1"/>
</dbReference>
<organism evidence="6">
    <name type="scientific">Mesotoga infera</name>
    <dbReference type="NCBI Taxonomy" id="1236046"/>
    <lineage>
        <taxon>Bacteria</taxon>
        <taxon>Thermotogati</taxon>
        <taxon>Thermotogota</taxon>
        <taxon>Thermotogae</taxon>
        <taxon>Kosmotogales</taxon>
        <taxon>Kosmotogaceae</taxon>
        <taxon>Mesotoga</taxon>
    </lineage>
</organism>
<dbReference type="SUPFAM" id="SSF53850">
    <property type="entry name" value="Periplasmic binding protein-like II"/>
    <property type="match status" value="1"/>
</dbReference>
<keyword evidence="2" id="KW-0732">Signal</keyword>
<name>A0A7C1H9F2_9BACT</name>
<gene>
    <name evidence="6" type="ORF">ENN47_12595</name>
</gene>
<evidence type="ECO:0000256" key="2">
    <source>
        <dbReference type="ARBA" id="ARBA00022729"/>
    </source>
</evidence>
<dbReference type="CDD" id="cd13585">
    <property type="entry name" value="PBP2_TMBP_like"/>
    <property type="match status" value="1"/>
</dbReference>